<protein>
    <recommendedName>
        <fullName evidence="6">DUF4383 domain-containing protein</fullName>
    </recommendedName>
</protein>
<evidence type="ECO:0000256" key="1">
    <source>
        <dbReference type="SAM" id="Phobius"/>
    </source>
</evidence>
<dbReference type="Proteomes" id="UP000321154">
    <property type="component" value="Unassembled WGS sequence"/>
</dbReference>
<organism evidence="3 5">
    <name type="scientific">Frigoribacterium faeni</name>
    <dbReference type="NCBI Taxonomy" id="145483"/>
    <lineage>
        <taxon>Bacteria</taxon>
        <taxon>Bacillati</taxon>
        <taxon>Actinomycetota</taxon>
        <taxon>Actinomycetes</taxon>
        <taxon>Micrococcales</taxon>
        <taxon>Microbacteriaceae</taxon>
        <taxon>Frigoribacterium</taxon>
    </lineage>
</organism>
<evidence type="ECO:0008006" key="6">
    <source>
        <dbReference type="Google" id="ProtNLM"/>
    </source>
</evidence>
<dbReference type="AlphaFoldDB" id="A0A7W3JKI1"/>
<dbReference type="EMBL" id="JACGWW010000005">
    <property type="protein sequence ID" value="MBA8814488.1"/>
    <property type="molecule type" value="Genomic_DNA"/>
</dbReference>
<dbReference type="Pfam" id="PF14325">
    <property type="entry name" value="DUF4383"/>
    <property type="match status" value="1"/>
</dbReference>
<evidence type="ECO:0000313" key="5">
    <source>
        <dbReference type="Proteomes" id="UP000522688"/>
    </source>
</evidence>
<dbReference type="Proteomes" id="UP000522688">
    <property type="component" value="Unassembled WGS sequence"/>
</dbReference>
<keyword evidence="1" id="KW-0812">Transmembrane</keyword>
<gene>
    <name evidence="3" type="ORF">FB463_002761</name>
    <name evidence="2" type="ORF">FFA01_31100</name>
</gene>
<evidence type="ECO:0000313" key="3">
    <source>
        <dbReference type="EMBL" id="MBA8814488.1"/>
    </source>
</evidence>
<reference evidence="2 4" key="1">
    <citation type="submission" date="2019-07" db="EMBL/GenBank/DDBJ databases">
        <title>Whole genome shotgun sequence of Frigoribacterium faeni NBRC 103066.</title>
        <authorList>
            <person name="Hosoyama A."/>
            <person name="Uohara A."/>
            <person name="Ohji S."/>
            <person name="Ichikawa N."/>
        </authorList>
    </citation>
    <scope>NUCLEOTIDE SEQUENCE [LARGE SCALE GENOMIC DNA]</scope>
    <source>
        <strain evidence="2 4">NBRC 103066</strain>
    </source>
</reference>
<proteinExistence type="predicted"/>
<dbReference type="RefSeq" id="WP_167627408.1">
    <property type="nucleotide sequence ID" value="NZ_BAAAHR010000006.1"/>
</dbReference>
<feature type="transmembrane region" description="Helical" evidence="1">
    <location>
        <begin position="20"/>
        <end position="38"/>
    </location>
</feature>
<feature type="transmembrane region" description="Helical" evidence="1">
    <location>
        <begin position="58"/>
        <end position="75"/>
    </location>
</feature>
<accession>A0A7W3JKI1</accession>
<feature type="transmembrane region" description="Helical" evidence="1">
    <location>
        <begin position="117"/>
        <end position="137"/>
    </location>
</feature>
<comment type="caution">
    <text evidence="3">The sequence shown here is derived from an EMBL/GenBank/DDBJ whole genome shotgun (WGS) entry which is preliminary data.</text>
</comment>
<keyword evidence="4" id="KW-1185">Reference proteome</keyword>
<sequence>MTTTSTVPAPSIRESPNRGLTLALGTIVLLLGLCAFLAEDMGTFFDTTGANLLGVWNVNPALAVIWVLAGAALILGGASGVSSARSIGAIVGVVYLVFGVVGFFVEGTDVNFLAVNLGDNITHVIVGGLLVLTAIGADRRRR</sequence>
<name>A0A7W3JKI1_9MICO</name>
<evidence type="ECO:0000313" key="2">
    <source>
        <dbReference type="EMBL" id="GEK84801.1"/>
    </source>
</evidence>
<keyword evidence="1" id="KW-0472">Membrane</keyword>
<dbReference type="EMBL" id="BJUV01000067">
    <property type="protein sequence ID" value="GEK84801.1"/>
    <property type="molecule type" value="Genomic_DNA"/>
</dbReference>
<feature type="transmembrane region" description="Helical" evidence="1">
    <location>
        <begin position="87"/>
        <end position="105"/>
    </location>
</feature>
<keyword evidence="1" id="KW-1133">Transmembrane helix</keyword>
<evidence type="ECO:0000313" key="4">
    <source>
        <dbReference type="Proteomes" id="UP000321154"/>
    </source>
</evidence>
<reference evidence="3 5" key="2">
    <citation type="submission" date="2020-07" db="EMBL/GenBank/DDBJ databases">
        <title>Sequencing the genomes of 1000 actinobacteria strains.</title>
        <authorList>
            <person name="Klenk H.-P."/>
        </authorList>
    </citation>
    <scope>NUCLEOTIDE SEQUENCE [LARGE SCALE GENOMIC DNA]</scope>
    <source>
        <strain evidence="3 5">DSM 10309</strain>
    </source>
</reference>